<dbReference type="Gene3D" id="2.115.10.20">
    <property type="entry name" value="Glycosyl hydrolase domain, family 43"/>
    <property type="match status" value="1"/>
</dbReference>
<dbReference type="PANTHER" id="PTHR43301">
    <property type="entry name" value="ARABINAN ENDO-1,5-ALPHA-L-ARABINOSIDASE"/>
    <property type="match status" value="1"/>
</dbReference>
<keyword evidence="7" id="KW-0732">Signal</keyword>
<name>A0A9D1GPS0_9BACT</name>
<keyword evidence="4 6" id="KW-0326">Glycosidase</keyword>
<dbReference type="SUPFAM" id="SSF75005">
    <property type="entry name" value="Arabinanase/levansucrase/invertase"/>
    <property type="match status" value="1"/>
</dbReference>
<sequence length="364" mass="40297">MKTEIRLAGIAAALVFLNVSEAEAQTYSNPVLRRDCPDPTLLDDRARSGYFYVYSTQSQRDGNATASRDASADRPEDIINLPIYRSRNLMDWEFAADGFAVDRPDWVRDTRIWAPDINYVDGHYQLYYALGAWAQIFREGSGVAVSDSPEGPFRDLGEVVSFKSTGVTNSIDPALFIDDDGKKYLFWGSLGPGSGIWAVQLDDDGLKPAPGAKRKRLSASNMEAAYVFKRDGWYYLFASKGSCCNHEKSSYRLVVARSRNIFGPYKGPDGQKMTSGSFDNVIMEGGGQFIGTGHCSQIVTDDAGQQWMAYHSYWNGNGYISRCLCIDRIDWTEDGWPWFPDASGSPSVFSVASPGTDVPVPAFN</sequence>
<accession>A0A9D1GPS0</accession>
<dbReference type="GO" id="GO:0004553">
    <property type="term" value="F:hydrolase activity, hydrolyzing O-glycosyl compounds"/>
    <property type="evidence" value="ECO:0007669"/>
    <property type="project" value="InterPro"/>
</dbReference>
<reference evidence="8" key="1">
    <citation type="submission" date="2020-10" db="EMBL/GenBank/DDBJ databases">
        <authorList>
            <person name="Gilroy R."/>
        </authorList>
    </citation>
    <scope>NUCLEOTIDE SEQUENCE</scope>
    <source>
        <strain evidence="8">ChiHecec2B26-709</strain>
    </source>
</reference>
<feature type="site" description="Important for catalytic activity, responsible for pKa modulation of the active site Glu and correct orientation of both the proton donor and substrate" evidence="5">
    <location>
        <position position="172"/>
    </location>
</feature>
<evidence type="ECO:0000256" key="2">
    <source>
        <dbReference type="ARBA" id="ARBA00009865"/>
    </source>
</evidence>
<feature type="chain" id="PRO_5038535743" evidence="7">
    <location>
        <begin position="25"/>
        <end position="364"/>
    </location>
</feature>
<dbReference type="EMBL" id="DVLC01000133">
    <property type="protein sequence ID" value="HIT47654.1"/>
    <property type="molecule type" value="Genomic_DNA"/>
</dbReference>
<comment type="pathway">
    <text evidence="1">Glycan metabolism; L-arabinan degradation.</text>
</comment>
<proteinExistence type="inferred from homology"/>
<feature type="signal peptide" evidence="7">
    <location>
        <begin position="1"/>
        <end position="24"/>
    </location>
</feature>
<evidence type="ECO:0000256" key="3">
    <source>
        <dbReference type="ARBA" id="ARBA00022801"/>
    </source>
</evidence>
<dbReference type="GO" id="GO:0005975">
    <property type="term" value="P:carbohydrate metabolic process"/>
    <property type="evidence" value="ECO:0007669"/>
    <property type="project" value="InterPro"/>
</dbReference>
<evidence type="ECO:0000313" key="8">
    <source>
        <dbReference type="EMBL" id="HIT47654.1"/>
    </source>
</evidence>
<protein>
    <submittedName>
        <fullName evidence="8">Family 43 glycosylhydrolase</fullName>
    </submittedName>
</protein>
<dbReference type="CDD" id="cd18616">
    <property type="entry name" value="GH43_ABN-like"/>
    <property type="match status" value="1"/>
</dbReference>
<dbReference type="Proteomes" id="UP000886881">
    <property type="component" value="Unassembled WGS sequence"/>
</dbReference>
<evidence type="ECO:0000256" key="6">
    <source>
        <dbReference type="RuleBase" id="RU361187"/>
    </source>
</evidence>
<evidence type="ECO:0000256" key="1">
    <source>
        <dbReference type="ARBA" id="ARBA00004834"/>
    </source>
</evidence>
<evidence type="ECO:0000313" key="9">
    <source>
        <dbReference type="Proteomes" id="UP000886881"/>
    </source>
</evidence>
<dbReference type="PANTHER" id="PTHR43301:SF3">
    <property type="entry name" value="ARABINAN ENDO-1,5-ALPHA-L-ARABINOSIDASE A-RELATED"/>
    <property type="match status" value="1"/>
</dbReference>
<dbReference type="InterPro" id="IPR050727">
    <property type="entry name" value="GH43_arabinanases"/>
</dbReference>
<reference evidence="8" key="2">
    <citation type="journal article" date="2021" name="PeerJ">
        <title>Extensive microbial diversity within the chicken gut microbiome revealed by metagenomics and culture.</title>
        <authorList>
            <person name="Gilroy R."/>
            <person name="Ravi A."/>
            <person name="Getino M."/>
            <person name="Pursley I."/>
            <person name="Horton D.L."/>
            <person name="Alikhan N.F."/>
            <person name="Baker D."/>
            <person name="Gharbi K."/>
            <person name="Hall N."/>
            <person name="Watson M."/>
            <person name="Adriaenssens E.M."/>
            <person name="Foster-Nyarko E."/>
            <person name="Jarju S."/>
            <person name="Secka A."/>
            <person name="Antonio M."/>
            <person name="Oren A."/>
            <person name="Chaudhuri R.R."/>
            <person name="La Ragione R."/>
            <person name="Hildebrand F."/>
            <person name="Pallen M.J."/>
        </authorList>
    </citation>
    <scope>NUCLEOTIDE SEQUENCE</scope>
    <source>
        <strain evidence="8">ChiHecec2B26-709</strain>
    </source>
</reference>
<comment type="similarity">
    <text evidence="2 6">Belongs to the glycosyl hydrolase 43 family.</text>
</comment>
<organism evidence="8 9">
    <name type="scientific">Candidatus Cryptobacteroides merdipullorum</name>
    <dbReference type="NCBI Taxonomy" id="2840771"/>
    <lineage>
        <taxon>Bacteria</taxon>
        <taxon>Pseudomonadati</taxon>
        <taxon>Bacteroidota</taxon>
        <taxon>Bacteroidia</taxon>
        <taxon>Bacteroidales</taxon>
        <taxon>Candidatus Cryptobacteroides</taxon>
    </lineage>
</organism>
<gene>
    <name evidence="8" type="ORF">IAC35_07355</name>
</gene>
<evidence type="ECO:0000256" key="5">
    <source>
        <dbReference type="PIRSR" id="PIRSR606710-2"/>
    </source>
</evidence>
<dbReference type="Pfam" id="PF04616">
    <property type="entry name" value="Glyco_hydro_43"/>
    <property type="match status" value="1"/>
</dbReference>
<dbReference type="InterPro" id="IPR023296">
    <property type="entry name" value="Glyco_hydro_beta-prop_sf"/>
</dbReference>
<dbReference type="AlphaFoldDB" id="A0A9D1GPS0"/>
<evidence type="ECO:0000256" key="7">
    <source>
        <dbReference type="SAM" id="SignalP"/>
    </source>
</evidence>
<keyword evidence="3 6" id="KW-0378">Hydrolase</keyword>
<comment type="caution">
    <text evidence="8">The sequence shown here is derived from an EMBL/GenBank/DDBJ whole genome shotgun (WGS) entry which is preliminary data.</text>
</comment>
<dbReference type="InterPro" id="IPR006710">
    <property type="entry name" value="Glyco_hydro_43"/>
</dbReference>
<evidence type="ECO:0000256" key="4">
    <source>
        <dbReference type="ARBA" id="ARBA00023295"/>
    </source>
</evidence>